<evidence type="ECO:0000313" key="1">
    <source>
        <dbReference type="EMBL" id="RHC16713.1"/>
    </source>
</evidence>
<sequence>MEVLMKNKYQKPAIYLTPEHTEGIYLASGAAGAAGAAGSVTATYMGVWDRWAGGGKGLVAVNWNNVAGNVALTLSFNTPIDQVEVAGYSASTSISGNSVTVSFNPDGGSGFNLGLHVNHSGADINSLDMTGQSYTVS</sequence>
<protein>
    <submittedName>
        <fullName evidence="1">Pe-pgrs family protein</fullName>
    </submittedName>
</protein>
<evidence type="ECO:0000313" key="2">
    <source>
        <dbReference type="Proteomes" id="UP000283513"/>
    </source>
</evidence>
<dbReference type="EMBL" id="QSHO01000008">
    <property type="protein sequence ID" value="RHC16713.1"/>
    <property type="molecule type" value="Genomic_DNA"/>
</dbReference>
<dbReference type="AlphaFoldDB" id="A0A413Z5P2"/>
<comment type="caution">
    <text evidence="1">The sequence shown here is derived from an EMBL/GenBank/DDBJ whole genome shotgun (WGS) entry which is preliminary data.</text>
</comment>
<proteinExistence type="predicted"/>
<reference evidence="1 2" key="1">
    <citation type="submission" date="2018-08" db="EMBL/GenBank/DDBJ databases">
        <title>A genome reference for cultivated species of the human gut microbiota.</title>
        <authorList>
            <person name="Zou Y."/>
            <person name="Xue W."/>
            <person name="Luo G."/>
        </authorList>
    </citation>
    <scope>NUCLEOTIDE SEQUENCE [LARGE SCALE GENOMIC DNA]</scope>
    <source>
        <strain evidence="1 2">AM37-1AC</strain>
    </source>
</reference>
<name>A0A413Z5P2_9FIRM</name>
<accession>A0A413Z5P2</accession>
<organism evidence="1 2">
    <name type="scientific">Roseburia intestinalis</name>
    <dbReference type="NCBI Taxonomy" id="166486"/>
    <lineage>
        <taxon>Bacteria</taxon>
        <taxon>Bacillati</taxon>
        <taxon>Bacillota</taxon>
        <taxon>Clostridia</taxon>
        <taxon>Lachnospirales</taxon>
        <taxon>Lachnospiraceae</taxon>
        <taxon>Roseburia</taxon>
    </lineage>
</organism>
<dbReference type="Proteomes" id="UP000283513">
    <property type="component" value="Unassembled WGS sequence"/>
</dbReference>
<gene>
    <name evidence="1" type="ORF">DW856_10395</name>
</gene>